<sequence length="296" mass="34630">MVGSPNEPGSGNTNETSVYTDEELSLMAKILKNEKKQNYQVEKYQQYHYPLNIEPKLDDSNYSLWSRKLKLSLGGRGKWHHIEDEPPKPTEPHYKLWQQSDLQVVSWMVDSLSPDLVGQFIEYQTARELWTGINQTYRSGEDALQIYDLNIQASRLFQGEQTLEKYYQMCQSLWREIDRRDPNDMDCPNDISKYNKKVQTFRLYQFIHGDDVTFDAVKRDLLKEHPLPTVEMAYSALRREAARVVIVNRQTNQEQIGSGLTAREVKFCVVRNCFRVQIALTRVVVSLEELILSEKR</sequence>
<dbReference type="PANTHER" id="PTHR37610:SF38">
    <property type="entry name" value="RETROTRANSPOSON COPIA-LIKE N-TERMINAL DOMAIN-CONTAINING PROTEIN"/>
    <property type="match status" value="1"/>
</dbReference>
<dbReference type="Proteomes" id="UP001632038">
    <property type="component" value="Unassembled WGS sequence"/>
</dbReference>
<organism evidence="1 2">
    <name type="scientific">Castilleja foliolosa</name>
    <dbReference type="NCBI Taxonomy" id="1961234"/>
    <lineage>
        <taxon>Eukaryota</taxon>
        <taxon>Viridiplantae</taxon>
        <taxon>Streptophyta</taxon>
        <taxon>Embryophyta</taxon>
        <taxon>Tracheophyta</taxon>
        <taxon>Spermatophyta</taxon>
        <taxon>Magnoliopsida</taxon>
        <taxon>eudicotyledons</taxon>
        <taxon>Gunneridae</taxon>
        <taxon>Pentapetalae</taxon>
        <taxon>asterids</taxon>
        <taxon>lamiids</taxon>
        <taxon>Lamiales</taxon>
        <taxon>Orobanchaceae</taxon>
        <taxon>Pedicularideae</taxon>
        <taxon>Castillejinae</taxon>
        <taxon>Castilleja</taxon>
    </lineage>
</organism>
<evidence type="ECO:0000313" key="1">
    <source>
        <dbReference type="EMBL" id="KAL3622106.1"/>
    </source>
</evidence>
<accession>A0ABD3BYU7</accession>
<comment type="caution">
    <text evidence="1">The sequence shown here is derived from an EMBL/GenBank/DDBJ whole genome shotgun (WGS) entry which is preliminary data.</text>
</comment>
<name>A0ABD3BYU7_9LAMI</name>
<evidence type="ECO:0008006" key="3">
    <source>
        <dbReference type="Google" id="ProtNLM"/>
    </source>
</evidence>
<proteinExistence type="predicted"/>
<dbReference type="PANTHER" id="PTHR37610">
    <property type="entry name" value="CCHC-TYPE DOMAIN-CONTAINING PROTEIN"/>
    <property type="match status" value="1"/>
</dbReference>
<evidence type="ECO:0000313" key="2">
    <source>
        <dbReference type="Proteomes" id="UP001632038"/>
    </source>
</evidence>
<keyword evidence="2" id="KW-1185">Reference proteome</keyword>
<dbReference type="EMBL" id="JAVIJP010000060">
    <property type="protein sequence ID" value="KAL3622106.1"/>
    <property type="molecule type" value="Genomic_DNA"/>
</dbReference>
<dbReference type="AlphaFoldDB" id="A0ABD3BYU7"/>
<reference evidence="2" key="1">
    <citation type="journal article" date="2024" name="IScience">
        <title>Strigolactones Initiate the Formation of Haustorium-like Structures in Castilleja.</title>
        <authorList>
            <person name="Buerger M."/>
            <person name="Peterson D."/>
            <person name="Chory J."/>
        </authorList>
    </citation>
    <scope>NUCLEOTIDE SEQUENCE [LARGE SCALE GENOMIC DNA]</scope>
</reference>
<protein>
    <recommendedName>
        <fullName evidence="3">Retrotransposon Copia-like N-terminal domain-containing protein</fullName>
    </recommendedName>
</protein>
<gene>
    <name evidence="1" type="ORF">CASFOL_033517</name>
</gene>